<reference evidence="2 3" key="1">
    <citation type="submission" date="2018-06" db="EMBL/GenBank/DDBJ databases">
        <title>Genomic Encyclopedia of Type Strains, Phase III (KMG-III): the genomes of soil and plant-associated and newly described type strains.</title>
        <authorList>
            <person name="Whitman W."/>
        </authorList>
    </citation>
    <scope>NUCLEOTIDE SEQUENCE [LARGE SCALE GENOMIC DNA]</scope>
    <source>
        <strain evidence="2 3">JC5</strain>
    </source>
</reference>
<evidence type="ECO:0000259" key="1">
    <source>
        <dbReference type="Pfam" id="PF04326"/>
    </source>
</evidence>
<evidence type="ECO:0000313" key="2">
    <source>
        <dbReference type="EMBL" id="PYE58141.1"/>
    </source>
</evidence>
<protein>
    <submittedName>
        <fullName evidence="2">DNA-binding protein</fullName>
    </submittedName>
</protein>
<sequence length="177" mass="19673">MPVTGFILDDIENLRESAAVEFKLAAGRHGKGALPQALWESYSAFANTNGGEIILGVREEKGEFYIEGIAEPRPLIDEAWKILNNSQKISANILGPADIQLIELAGKQLIRFHVPQADYSQQPIYLGTEAIGGTYIRVGDADMRASPAQVKRMLRRKKRHKLKPATIPKLNNFPPRQ</sequence>
<dbReference type="Gene3D" id="3.30.950.30">
    <property type="entry name" value="Schlafen, AAA domain"/>
    <property type="match status" value="1"/>
</dbReference>
<organism evidence="2 3">
    <name type="scientific">Shewanella chilikensis</name>
    <dbReference type="NCBI Taxonomy" id="558541"/>
    <lineage>
        <taxon>Bacteria</taxon>
        <taxon>Pseudomonadati</taxon>
        <taxon>Pseudomonadota</taxon>
        <taxon>Gammaproteobacteria</taxon>
        <taxon>Alteromonadales</taxon>
        <taxon>Shewanellaceae</taxon>
        <taxon>Shewanella</taxon>
    </lineage>
</organism>
<dbReference type="PANTHER" id="PTHR30595:SF6">
    <property type="entry name" value="SCHLAFEN ALBA-2 DOMAIN-CONTAINING PROTEIN"/>
    <property type="match status" value="1"/>
</dbReference>
<feature type="domain" description="Schlafen AlbA-2" evidence="1">
    <location>
        <begin position="16"/>
        <end position="145"/>
    </location>
</feature>
<dbReference type="Pfam" id="PF04326">
    <property type="entry name" value="SLFN_AlbA_2"/>
    <property type="match status" value="1"/>
</dbReference>
<name>A0ABX5PN11_9GAMM</name>
<dbReference type="GO" id="GO:0003677">
    <property type="term" value="F:DNA binding"/>
    <property type="evidence" value="ECO:0007669"/>
    <property type="project" value="UniProtKB-KW"/>
</dbReference>
<dbReference type="InterPro" id="IPR038461">
    <property type="entry name" value="Schlafen_AlbA_2_dom_sf"/>
</dbReference>
<dbReference type="InterPro" id="IPR007421">
    <property type="entry name" value="Schlafen_AlbA_2_dom"/>
</dbReference>
<proteinExistence type="predicted"/>
<gene>
    <name evidence="2" type="ORF">C8J23_11671</name>
</gene>
<accession>A0ABX5PN11</accession>
<dbReference type="EMBL" id="QJSY01000016">
    <property type="protein sequence ID" value="PYE58141.1"/>
    <property type="molecule type" value="Genomic_DNA"/>
</dbReference>
<comment type="caution">
    <text evidence="2">The sequence shown here is derived from an EMBL/GenBank/DDBJ whole genome shotgun (WGS) entry which is preliminary data.</text>
</comment>
<keyword evidence="2" id="KW-0238">DNA-binding</keyword>
<dbReference type="PANTHER" id="PTHR30595">
    <property type="entry name" value="GLPR-RELATED TRANSCRIPTIONAL REPRESSOR"/>
    <property type="match status" value="1"/>
</dbReference>
<dbReference type="RefSeq" id="WP_101054616.1">
    <property type="nucleotide sequence ID" value="NZ_BMXX01000008.1"/>
</dbReference>
<dbReference type="Proteomes" id="UP000247584">
    <property type="component" value="Unassembled WGS sequence"/>
</dbReference>
<keyword evidence="3" id="KW-1185">Reference proteome</keyword>
<evidence type="ECO:0000313" key="3">
    <source>
        <dbReference type="Proteomes" id="UP000247584"/>
    </source>
</evidence>